<evidence type="ECO:0000259" key="4">
    <source>
        <dbReference type="PROSITE" id="PS50919"/>
    </source>
</evidence>
<evidence type="ECO:0000256" key="1">
    <source>
        <dbReference type="ARBA" id="ARBA00022729"/>
    </source>
</evidence>
<dbReference type="AlphaFoldDB" id="A0AAW1QN05"/>
<dbReference type="SUPFAM" id="SSF82109">
    <property type="entry name" value="MIR domain"/>
    <property type="match status" value="1"/>
</dbReference>
<keyword evidence="6" id="KW-1185">Reference proteome</keyword>
<evidence type="ECO:0000313" key="5">
    <source>
        <dbReference type="EMBL" id="KAK9822885.1"/>
    </source>
</evidence>
<gene>
    <name evidence="5" type="ORF">WJX74_001014</name>
</gene>
<sequence>MSAHRKLQSWAIILLGTAIPGICGASDEPALVTCGTVLKLKHTTNAVQLHSHEIAYGSGSGQQSVTGNPSQDDAGSYWVVQAAQGHCPQGTPIKKGTGVKLQHGSTRKWLHSHLHTSPLSNNQEVSAFGGEGRSDTGDVWVVDWDKGDVAWSQDQRVQLMHKDTSQYLASGPRQFGRPISGQFEIFAKGKRAADTLWTATEGVFFPPRSSGTEL</sequence>
<keyword evidence="2" id="KW-0677">Repeat</keyword>
<dbReference type="Pfam" id="PF02815">
    <property type="entry name" value="MIR"/>
    <property type="match status" value="1"/>
</dbReference>
<feature type="domain" description="MIR" evidence="4">
    <location>
        <begin position="90"/>
        <end position="145"/>
    </location>
</feature>
<evidence type="ECO:0000313" key="6">
    <source>
        <dbReference type="Proteomes" id="UP001438707"/>
    </source>
</evidence>
<comment type="caution">
    <text evidence="5">The sequence shown here is derived from an EMBL/GenBank/DDBJ whole genome shotgun (WGS) entry which is preliminary data.</text>
</comment>
<dbReference type="EMBL" id="JALJOS010000029">
    <property type="protein sequence ID" value="KAK9822885.1"/>
    <property type="molecule type" value="Genomic_DNA"/>
</dbReference>
<protein>
    <recommendedName>
        <fullName evidence="4">MIR domain-containing protein</fullName>
    </recommendedName>
</protein>
<evidence type="ECO:0000256" key="2">
    <source>
        <dbReference type="ARBA" id="ARBA00022737"/>
    </source>
</evidence>
<feature type="chain" id="PRO_5043822418" description="MIR domain-containing protein" evidence="3">
    <location>
        <begin position="25"/>
        <end position="214"/>
    </location>
</feature>
<dbReference type="Gene3D" id="2.80.10.50">
    <property type="match status" value="1"/>
</dbReference>
<dbReference type="PANTHER" id="PTHR46809:SF2">
    <property type="entry name" value="GH21273P"/>
    <property type="match status" value="1"/>
</dbReference>
<organism evidence="5 6">
    <name type="scientific">Apatococcus lobatus</name>
    <dbReference type="NCBI Taxonomy" id="904363"/>
    <lineage>
        <taxon>Eukaryota</taxon>
        <taxon>Viridiplantae</taxon>
        <taxon>Chlorophyta</taxon>
        <taxon>core chlorophytes</taxon>
        <taxon>Trebouxiophyceae</taxon>
        <taxon>Chlorellales</taxon>
        <taxon>Chlorellaceae</taxon>
        <taxon>Apatococcus</taxon>
    </lineage>
</organism>
<proteinExistence type="predicted"/>
<dbReference type="InterPro" id="IPR036300">
    <property type="entry name" value="MIR_dom_sf"/>
</dbReference>
<dbReference type="PROSITE" id="PS50919">
    <property type="entry name" value="MIR"/>
    <property type="match status" value="2"/>
</dbReference>
<dbReference type="Proteomes" id="UP001438707">
    <property type="component" value="Unassembled WGS sequence"/>
</dbReference>
<reference evidence="5 6" key="1">
    <citation type="journal article" date="2024" name="Nat. Commun.">
        <title>Phylogenomics reveals the evolutionary origins of lichenization in chlorophyte algae.</title>
        <authorList>
            <person name="Puginier C."/>
            <person name="Libourel C."/>
            <person name="Otte J."/>
            <person name="Skaloud P."/>
            <person name="Haon M."/>
            <person name="Grisel S."/>
            <person name="Petersen M."/>
            <person name="Berrin J.G."/>
            <person name="Delaux P.M."/>
            <person name="Dal Grande F."/>
            <person name="Keller J."/>
        </authorList>
    </citation>
    <scope>NUCLEOTIDE SEQUENCE [LARGE SCALE GENOMIC DNA]</scope>
    <source>
        <strain evidence="5 6">SAG 2145</strain>
    </source>
</reference>
<feature type="domain" description="MIR" evidence="4">
    <location>
        <begin position="29"/>
        <end position="83"/>
    </location>
</feature>
<keyword evidence="1 3" id="KW-0732">Signal</keyword>
<dbReference type="PANTHER" id="PTHR46809">
    <property type="entry name" value="STROMAL CELL-DERIVED FACTOR 2-LIKE PROTEIN"/>
    <property type="match status" value="1"/>
</dbReference>
<dbReference type="InterPro" id="IPR016093">
    <property type="entry name" value="MIR_motif"/>
</dbReference>
<feature type="signal peptide" evidence="3">
    <location>
        <begin position="1"/>
        <end position="24"/>
    </location>
</feature>
<evidence type="ECO:0000256" key="3">
    <source>
        <dbReference type="SAM" id="SignalP"/>
    </source>
</evidence>
<accession>A0AAW1QN05</accession>
<dbReference type="SMART" id="SM00472">
    <property type="entry name" value="MIR"/>
    <property type="match status" value="3"/>
</dbReference>
<name>A0AAW1QN05_9CHLO</name>